<dbReference type="PANTHER" id="PTHR11931">
    <property type="entry name" value="PHOSPHOGLYCERATE MUTASE"/>
    <property type="match status" value="1"/>
</dbReference>
<dbReference type="NCBIfam" id="TIGR01258">
    <property type="entry name" value="pgm_1"/>
    <property type="match status" value="1"/>
</dbReference>
<feature type="binding site" evidence="4">
    <location>
        <begin position="14"/>
        <end position="21"/>
    </location>
    <ligand>
        <name>substrate</name>
    </ligand>
</feature>
<feature type="binding site" evidence="4">
    <location>
        <begin position="93"/>
        <end position="96"/>
    </location>
    <ligand>
        <name>substrate</name>
    </ligand>
</feature>
<feature type="active site" description="Proton donor/acceptor" evidence="4">
    <location>
        <position position="93"/>
    </location>
</feature>
<accession>A0ABU7RAP9</accession>
<feature type="binding site" evidence="4">
    <location>
        <begin position="120"/>
        <end position="121"/>
    </location>
    <ligand>
        <name>substrate</name>
    </ligand>
</feature>
<dbReference type="InterPro" id="IPR001345">
    <property type="entry name" value="PG/BPGM_mutase_AS"/>
</dbReference>
<proteinExistence type="inferred from homology"/>
<dbReference type="InterPro" id="IPR013078">
    <property type="entry name" value="His_Pase_superF_clade-1"/>
</dbReference>
<dbReference type="InterPro" id="IPR005952">
    <property type="entry name" value="Phosphogly_mut1"/>
</dbReference>
<protein>
    <recommendedName>
        <fullName evidence="4 5">2,3-bisphosphoglycerate-dependent phosphoglycerate mutase</fullName>
        <shortName evidence="4">BPG-dependent PGAM</shortName>
        <shortName evidence="4">PGAM</shortName>
        <shortName evidence="4">Phosphoglyceromutase</shortName>
        <shortName evidence="4">dPGM</shortName>
        <ecNumber evidence="4 5">5.4.2.11</ecNumber>
    </recommendedName>
</protein>
<comment type="similarity">
    <text evidence="1 4">Belongs to the phosphoglycerate mutase family. BPG-dependent PGAM subfamily.</text>
</comment>
<dbReference type="GO" id="GO:0004619">
    <property type="term" value="F:phosphoglycerate mutase activity"/>
    <property type="evidence" value="ECO:0007669"/>
    <property type="project" value="UniProtKB-EC"/>
</dbReference>
<dbReference type="PROSITE" id="PS00175">
    <property type="entry name" value="PG_MUTASE"/>
    <property type="match status" value="1"/>
</dbReference>
<dbReference type="Pfam" id="PF00300">
    <property type="entry name" value="His_Phos_1"/>
    <property type="match status" value="1"/>
</dbReference>
<evidence type="ECO:0000256" key="3">
    <source>
        <dbReference type="ARBA" id="ARBA00023235"/>
    </source>
</evidence>
<feature type="site" description="Transition state stabilizer" evidence="4">
    <location>
        <position position="189"/>
    </location>
</feature>
<dbReference type="SUPFAM" id="SSF53254">
    <property type="entry name" value="Phosphoglycerate mutase-like"/>
    <property type="match status" value="1"/>
</dbReference>
<feature type="binding site" evidence="4">
    <location>
        <position position="66"/>
    </location>
    <ligand>
        <name>substrate</name>
    </ligand>
</feature>
<feature type="binding site" evidence="4">
    <location>
        <begin position="27"/>
        <end position="28"/>
    </location>
    <ligand>
        <name>substrate</name>
    </ligand>
</feature>
<feature type="active site" description="Tele-phosphohistidine intermediate" evidence="4">
    <location>
        <position position="15"/>
    </location>
</feature>
<dbReference type="InterPro" id="IPR029033">
    <property type="entry name" value="His_PPase_superfam"/>
</dbReference>
<keyword evidence="2 4" id="KW-0324">Glycolysis</keyword>
<sequence>MASEDQLMHLVLIRHGESEWNKANLFTGWTDVELSENGVKEAQAGGRALKEAGYDFDVCYTSYLKRAIHTLNNVLDEMDRAWLPVVKTWKLNERHYGALQGWNKADTAAKYGEEQVKIWRRSYDVPPLALEPGDERDPHTQEMFRDVAMKDVLPYTECLKDTIARAWPYFQDEIAPELKAGKRVLIAAHGNSLRALVMKFDKLTPDEILNVNIPTAIPLSYTFDQDWNVVDKHYVGDPDMIAAKIQAVANQGKAKK</sequence>
<dbReference type="CDD" id="cd07067">
    <property type="entry name" value="HP_PGM_like"/>
    <property type="match status" value="1"/>
</dbReference>
<name>A0ABU7RAP9_9ACTN</name>
<organism evidence="6 7">
    <name type="scientific">Olsenella absiana</name>
    <dbReference type="NCBI Taxonomy" id="3115222"/>
    <lineage>
        <taxon>Bacteria</taxon>
        <taxon>Bacillati</taxon>
        <taxon>Actinomycetota</taxon>
        <taxon>Coriobacteriia</taxon>
        <taxon>Coriobacteriales</taxon>
        <taxon>Atopobiaceae</taxon>
        <taxon>Olsenella</taxon>
    </lineage>
</organism>
<keyword evidence="3 4" id="KW-0413">Isomerase</keyword>
<dbReference type="HAMAP" id="MF_01039">
    <property type="entry name" value="PGAM_GpmA"/>
    <property type="match status" value="1"/>
</dbReference>
<evidence type="ECO:0000256" key="5">
    <source>
        <dbReference type="RuleBase" id="RU004512"/>
    </source>
</evidence>
<evidence type="ECO:0000313" key="6">
    <source>
        <dbReference type="EMBL" id="MEE6147661.1"/>
    </source>
</evidence>
<comment type="caution">
    <text evidence="6">The sequence shown here is derived from an EMBL/GenBank/DDBJ whole genome shotgun (WGS) entry which is preliminary data.</text>
</comment>
<dbReference type="SMART" id="SM00855">
    <property type="entry name" value="PGAM"/>
    <property type="match status" value="1"/>
</dbReference>
<feature type="binding site" evidence="4">
    <location>
        <position position="104"/>
    </location>
    <ligand>
        <name>substrate</name>
    </ligand>
</feature>
<dbReference type="EC" id="5.4.2.11" evidence="4 5"/>
<evidence type="ECO:0000256" key="4">
    <source>
        <dbReference type="HAMAP-Rule" id="MF_01039"/>
    </source>
</evidence>
<dbReference type="Proteomes" id="UP001332931">
    <property type="component" value="Unassembled WGS sequence"/>
</dbReference>
<comment type="catalytic activity">
    <reaction evidence="4 5">
        <text>(2R)-2-phosphoglycerate = (2R)-3-phosphoglycerate</text>
        <dbReference type="Rhea" id="RHEA:15901"/>
        <dbReference type="ChEBI" id="CHEBI:58272"/>
        <dbReference type="ChEBI" id="CHEBI:58289"/>
        <dbReference type="EC" id="5.4.2.11"/>
    </reaction>
</comment>
<evidence type="ECO:0000256" key="1">
    <source>
        <dbReference type="ARBA" id="ARBA00006717"/>
    </source>
</evidence>
<evidence type="ECO:0000313" key="7">
    <source>
        <dbReference type="Proteomes" id="UP001332931"/>
    </source>
</evidence>
<evidence type="ECO:0000256" key="2">
    <source>
        <dbReference type="ARBA" id="ARBA00023152"/>
    </source>
</evidence>
<keyword evidence="4" id="KW-0312">Gluconeogenesis</keyword>
<keyword evidence="7" id="KW-1185">Reference proteome</keyword>
<comment type="pathway">
    <text evidence="4 5">Carbohydrate degradation; glycolysis; pyruvate from D-glyceraldehyde 3-phosphate: step 3/5.</text>
</comment>
<dbReference type="EMBL" id="JAZGJQ010000006">
    <property type="protein sequence ID" value="MEE6147661.1"/>
    <property type="molecule type" value="Genomic_DNA"/>
</dbReference>
<feature type="binding site" evidence="4">
    <location>
        <begin position="190"/>
        <end position="191"/>
    </location>
    <ligand>
        <name>substrate</name>
    </ligand>
</feature>
<dbReference type="NCBIfam" id="NF010713">
    <property type="entry name" value="PRK14115.1"/>
    <property type="match status" value="1"/>
</dbReference>
<dbReference type="Gene3D" id="3.40.50.1240">
    <property type="entry name" value="Phosphoglycerate mutase-like"/>
    <property type="match status" value="1"/>
</dbReference>
<reference evidence="6 7" key="1">
    <citation type="submission" date="2024-01" db="EMBL/GenBank/DDBJ databases">
        <title>Description of Olsenella sp. nov., isolated from pig feces.</title>
        <authorList>
            <person name="Chang Y.-H."/>
        </authorList>
    </citation>
    <scope>NUCLEOTIDE SEQUENCE [LARGE SCALE GENOMIC DNA]</scope>
    <source>
        <strain evidence="6 7">YH-ols2223</strain>
    </source>
</reference>
<gene>
    <name evidence="4 6" type="primary">gpmA</name>
    <name evidence="6" type="ORF">VXJ25_06670</name>
</gene>
<comment type="function">
    <text evidence="4 5">Catalyzes the interconversion of 2-phosphoglycerate and 3-phosphoglycerate.</text>
</comment>